<dbReference type="RefSeq" id="WP_138218772.1">
    <property type="nucleotide sequence ID" value="NZ_VAUO01000002.1"/>
</dbReference>
<name>A0A5R8ZBW6_9PSED</name>
<keyword evidence="4" id="KW-1185">Reference proteome</keyword>
<keyword evidence="1" id="KW-0175">Coiled coil</keyword>
<accession>A0A5R8ZBW6</accession>
<dbReference type="OrthoDB" id="8742864at2"/>
<evidence type="ECO:0000256" key="2">
    <source>
        <dbReference type="SAM" id="MobiDB-lite"/>
    </source>
</evidence>
<comment type="caution">
    <text evidence="3">The sequence shown here is derived from an EMBL/GenBank/DDBJ whole genome shotgun (WGS) entry which is preliminary data.</text>
</comment>
<sequence length="454" mass="51431">MTPTALVNALEHNSRQAERRLREAEQALCVESEQETRLEHLISSKLTEIASLQLTLDPSHSQQAHALLEQRERARAALEQELQTVEQLIAERLDRRQQLHLALQGQAAQARDRLEQDPSYRQLLEQLEATQQAEQQAHAGYEEIREECATKLQGYRSNRLYRFLKDRHYGTEQYRGILLSRAMDRYLAMVVNFERNHANEQVLLAMQARNESQRQALGEALAQLQAQHQQCLDNIGSTAELKALKDEQANLDTLLAQSKAHASRLNAQLSAFAQQRDPHLHQIRQGIADRLKARPLAELIVEAAKTPSPHDDLLVSDLQLLHARLRELQQRMKGVQLEASDKRRLYDRAKTLEYALRDDHYKDPSHGYELRQPIEQILDDYMNSLLDQQGVQRLLDEGRQFVPLHRRDDPRNHSWGTSSSHTPGGFSSTGSIGGGGFSTSGSSGGGGFTTSSSF</sequence>
<dbReference type="EMBL" id="VAUO01000002">
    <property type="protein sequence ID" value="TLP63298.1"/>
    <property type="molecule type" value="Genomic_DNA"/>
</dbReference>
<feature type="coiled-coil region" evidence="1">
    <location>
        <begin position="318"/>
        <end position="345"/>
    </location>
</feature>
<gene>
    <name evidence="3" type="ORF">FEM01_07345</name>
</gene>
<dbReference type="Proteomes" id="UP000309819">
    <property type="component" value="Unassembled WGS sequence"/>
</dbReference>
<feature type="region of interest" description="Disordered" evidence="2">
    <location>
        <begin position="403"/>
        <end position="454"/>
    </location>
</feature>
<evidence type="ECO:0000313" key="4">
    <source>
        <dbReference type="Proteomes" id="UP000309819"/>
    </source>
</evidence>
<organism evidence="3 4">
    <name type="scientific">Pseudomonas mosselii</name>
    <dbReference type="NCBI Taxonomy" id="78327"/>
    <lineage>
        <taxon>Bacteria</taxon>
        <taxon>Pseudomonadati</taxon>
        <taxon>Pseudomonadota</taxon>
        <taxon>Gammaproteobacteria</taxon>
        <taxon>Pseudomonadales</taxon>
        <taxon>Pseudomonadaceae</taxon>
        <taxon>Pseudomonas</taxon>
    </lineage>
</organism>
<protein>
    <submittedName>
        <fullName evidence="3">Uncharacterized protein</fullName>
    </submittedName>
</protein>
<evidence type="ECO:0000313" key="3">
    <source>
        <dbReference type="EMBL" id="TLP63298.1"/>
    </source>
</evidence>
<reference evidence="3 4" key="1">
    <citation type="submission" date="2019-05" db="EMBL/GenBank/DDBJ databases">
        <title>Pseudomonas sp. SC006 isolated from lettuce that can produce HBGAs.</title>
        <authorList>
            <person name="Wang D."/>
            <person name="Liao N."/>
            <person name="Liu D."/>
            <person name="Zhang Z."/>
            <person name="Zou S."/>
        </authorList>
    </citation>
    <scope>NUCLEOTIDE SEQUENCE [LARGE SCALE GENOMIC DNA]</scope>
    <source>
        <strain evidence="3 4">SC006</strain>
    </source>
</reference>
<feature type="compositionally biased region" description="Gly residues" evidence="2">
    <location>
        <begin position="431"/>
        <end position="448"/>
    </location>
</feature>
<evidence type="ECO:0000256" key="1">
    <source>
        <dbReference type="SAM" id="Coils"/>
    </source>
</evidence>
<feature type="compositionally biased region" description="Basic and acidic residues" evidence="2">
    <location>
        <begin position="403"/>
        <end position="412"/>
    </location>
</feature>
<feature type="coiled-coil region" evidence="1">
    <location>
        <begin position="61"/>
        <end position="95"/>
    </location>
</feature>
<proteinExistence type="predicted"/>
<dbReference type="AlphaFoldDB" id="A0A5R8ZBW6"/>